<feature type="domain" description="CBS" evidence="4">
    <location>
        <begin position="155"/>
        <end position="213"/>
    </location>
</feature>
<dbReference type="PANTHER" id="PTHR43080">
    <property type="entry name" value="CBS DOMAIN-CONTAINING PROTEIN CBSX3, MITOCHONDRIAL"/>
    <property type="match status" value="1"/>
</dbReference>
<comment type="caution">
    <text evidence="6">The sequence shown here is derived from an EMBL/GenBank/DDBJ whole genome shotgun (WGS) entry which is preliminary data.</text>
</comment>
<sequence>MFFWVSRGISEPYVPPVRPEIVPPLHSVPSSASPKRTDVKEEKTPSERGSSSRRYSEVDFLYKYNSSLGNARSKTGESLSALTAKDLSTSPVLTFFESDPVGRAEEIFFKKRFRHVPVVNDKSVLCGILSDRDWMFWKLTETPQDSPAKRIGDVMKTRVLSVHSNAGIGEIAKVLFEERIGCLPVVNEERRVIGIVTRSDVLRGILKVNEREFSA</sequence>
<organism evidence="6">
    <name type="scientific">Leptospira ellisii</name>
    <dbReference type="NCBI Taxonomy" id="2023197"/>
    <lineage>
        <taxon>Bacteria</taxon>
        <taxon>Pseudomonadati</taxon>
        <taxon>Spirochaetota</taxon>
        <taxon>Spirochaetia</taxon>
        <taxon>Leptospirales</taxon>
        <taxon>Leptospiraceae</taxon>
        <taxon>Leptospira</taxon>
    </lineage>
</organism>
<keyword evidence="7" id="KW-1185">Reference proteome</keyword>
<protein>
    <submittedName>
        <fullName evidence="5">CBS domain-containing protein</fullName>
    </submittedName>
</protein>
<dbReference type="Gene3D" id="3.10.580.10">
    <property type="entry name" value="CBS-domain"/>
    <property type="match status" value="1"/>
</dbReference>
<gene>
    <name evidence="5" type="ORF">CH379_007755</name>
    <name evidence="6" type="ORF">CH379_00975</name>
</gene>
<dbReference type="EMBL" id="NPEF02000008">
    <property type="protein sequence ID" value="MDV6235518.1"/>
    <property type="molecule type" value="Genomic_DNA"/>
</dbReference>
<dbReference type="InterPro" id="IPR051257">
    <property type="entry name" value="Diverse_CBS-Domain"/>
</dbReference>
<feature type="compositionally biased region" description="Basic and acidic residues" evidence="3">
    <location>
        <begin position="35"/>
        <end position="46"/>
    </location>
</feature>
<feature type="domain" description="CBS" evidence="4">
    <location>
        <begin position="87"/>
        <end position="146"/>
    </location>
</feature>
<dbReference type="InterPro" id="IPR046342">
    <property type="entry name" value="CBS_dom_sf"/>
</dbReference>
<evidence type="ECO:0000256" key="3">
    <source>
        <dbReference type="SAM" id="MobiDB-lite"/>
    </source>
</evidence>
<feature type="region of interest" description="Disordered" evidence="3">
    <location>
        <begin position="20"/>
        <end position="52"/>
    </location>
</feature>
<name>A0A2N0BDY3_9LEPT</name>
<dbReference type="InterPro" id="IPR000644">
    <property type="entry name" value="CBS_dom"/>
</dbReference>
<accession>A0A2N0BDY3</accession>
<evidence type="ECO:0000313" key="6">
    <source>
        <dbReference type="EMBL" id="PJZ94744.1"/>
    </source>
</evidence>
<dbReference type="Proteomes" id="UP000232122">
    <property type="component" value="Unassembled WGS sequence"/>
</dbReference>
<dbReference type="AlphaFoldDB" id="A0A2N0BDY3"/>
<reference evidence="6" key="1">
    <citation type="submission" date="2017-07" db="EMBL/GenBank/DDBJ databases">
        <title>Leptospira spp. isolated from tropical soils.</title>
        <authorList>
            <person name="Thibeaux R."/>
            <person name="Iraola G."/>
            <person name="Ferres I."/>
            <person name="Bierque E."/>
            <person name="Girault D."/>
            <person name="Soupe-Gilbert M.-E."/>
            <person name="Picardeau M."/>
            <person name="Goarant C."/>
        </authorList>
    </citation>
    <scope>NUCLEOTIDE SEQUENCE [LARGE SCALE GENOMIC DNA]</scope>
    <source>
        <strain evidence="6">ATI7-C-A5</strain>
    </source>
</reference>
<dbReference type="PROSITE" id="PS51371">
    <property type="entry name" value="CBS"/>
    <property type="match status" value="2"/>
</dbReference>
<proteinExistence type="predicted"/>
<reference evidence="5 7" key="2">
    <citation type="journal article" date="2018" name="Microb. Genom.">
        <title>Deciphering the unexplored Leptospira diversity from soils uncovers genomic evolution to virulence.</title>
        <authorList>
            <person name="Thibeaux R."/>
            <person name="Iraola G."/>
            <person name="Ferres I."/>
            <person name="Bierque E."/>
            <person name="Girault D."/>
            <person name="Soupe-Gilbert M.E."/>
            <person name="Picardeau M."/>
            <person name="Goarant C."/>
        </authorList>
    </citation>
    <scope>NUCLEOTIDE SEQUENCE [LARGE SCALE GENOMIC DNA]</scope>
    <source>
        <strain evidence="5 7">ATI7-C-A5</strain>
    </source>
</reference>
<evidence type="ECO:0000256" key="1">
    <source>
        <dbReference type="ARBA" id="ARBA00023122"/>
    </source>
</evidence>
<dbReference type="Pfam" id="PF00571">
    <property type="entry name" value="CBS"/>
    <property type="match status" value="2"/>
</dbReference>
<dbReference type="OrthoDB" id="9811720at2"/>
<evidence type="ECO:0000256" key="2">
    <source>
        <dbReference type="PROSITE-ProRule" id="PRU00703"/>
    </source>
</evidence>
<dbReference type="RefSeq" id="WP_100745558.1">
    <property type="nucleotide sequence ID" value="NZ_NPEF02000008.1"/>
</dbReference>
<dbReference type="SUPFAM" id="SSF54631">
    <property type="entry name" value="CBS-domain pair"/>
    <property type="match status" value="1"/>
</dbReference>
<reference evidence="5" key="3">
    <citation type="submission" date="2023-10" db="EMBL/GenBank/DDBJ databases">
        <authorList>
            <person name="Picardeau M."/>
            <person name="Thibeaux R."/>
        </authorList>
    </citation>
    <scope>NUCLEOTIDE SEQUENCE</scope>
    <source>
        <strain evidence="5">ATI7-C-A5</strain>
    </source>
</reference>
<accession>A0A2N0BQ26</accession>
<keyword evidence="1 2" id="KW-0129">CBS domain</keyword>
<dbReference type="EMBL" id="NPEF01000005">
    <property type="protein sequence ID" value="PJZ94744.1"/>
    <property type="molecule type" value="Genomic_DNA"/>
</dbReference>
<dbReference type="PANTHER" id="PTHR43080:SF2">
    <property type="entry name" value="CBS DOMAIN-CONTAINING PROTEIN"/>
    <property type="match status" value="1"/>
</dbReference>
<evidence type="ECO:0000313" key="7">
    <source>
        <dbReference type="Proteomes" id="UP000232122"/>
    </source>
</evidence>
<evidence type="ECO:0000313" key="5">
    <source>
        <dbReference type="EMBL" id="MDV6235518.1"/>
    </source>
</evidence>
<evidence type="ECO:0000259" key="4">
    <source>
        <dbReference type="PROSITE" id="PS51371"/>
    </source>
</evidence>
<dbReference type="SMART" id="SM00116">
    <property type="entry name" value="CBS"/>
    <property type="match status" value="2"/>
</dbReference>